<name>A0A5J4VXA6_9EUKA</name>
<feature type="non-terminal residue" evidence="12">
    <location>
        <position position="1"/>
    </location>
</feature>
<dbReference type="InterPro" id="IPR027470">
    <property type="entry name" value="Cation_efflux_CTD"/>
</dbReference>
<organism evidence="12 13">
    <name type="scientific">Streblomastix strix</name>
    <dbReference type="NCBI Taxonomy" id="222440"/>
    <lineage>
        <taxon>Eukaryota</taxon>
        <taxon>Metamonada</taxon>
        <taxon>Preaxostyla</taxon>
        <taxon>Oxymonadida</taxon>
        <taxon>Streblomastigidae</taxon>
        <taxon>Streblomastix</taxon>
    </lineage>
</organism>
<feature type="transmembrane region" description="Helical" evidence="9">
    <location>
        <begin position="40"/>
        <end position="57"/>
    </location>
</feature>
<feature type="region of interest" description="Disordered" evidence="8">
    <location>
        <begin position="141"/>
        <end position="204"/>
    </location>
</feature>
<feature type="compositionally biased region" description="Low complexity" evidence="8">
    <location>
        <begin position="157"/>
        <end position="177"/>
    </location>
</feature>
<dbReference type="SUPFAM" id="SSF161111">
    <property type="entry name" value="Cation efflux protein transmembrane domain-like"/>
    <property type="match status" value="1"/>
</dbReference>
<evidence type="ECO:0000313" key="13">
    <source>
        <dbReference type="Proteomes" id="UP000324800"/>
    </source>
</evidence>
<dbReference type="GO" id="GO:0006882">
    <property type="term" value="P:intracellular zinc ion homeostasis"/>
    <property type="evidence" value="ECO:0007669"/>
    <property type="project" value="TreeGrafter"/>
</dbReference>
<dbReference type="GO" id="GO:0016020">
    <property type="term" value="C:membrane"/>
    <property type="evidence" value="ECO:0007669"/>
    <property type="project" value="UniProtKB-SubCell"/>
</dbReference>
<dbReference type="InterPro" id="IPR058533">
    <property type="entry name" value="Cation_efflux_TM"/>
</dbReference>
<dbReference type="InterPro" id="IPR002524">
    <property type="entry name" value="Cation_efflux"/>
</dbReference>
<dbReference type="NCBIfam" id="TIGR01297">
    <property type="entry name" value="CDF"/>
    <property type="match status" value="1"/>
</dbReference>
<feature type="transmembrane region" description="Helical" evidence="9">
    <location>
        <begin position="245"/>
        <end position="268"/>
    </location>
</feature>
<feature type="transmembrane region" description="Helical" evidence="9">
    <location>
        <begin position="215"/>
        <end position="239"/>
    </location>
</feature>
<dbReference type="PANTHER" id="PTHR45820:SF4">
    <property type="entry name" value="ZINC TRANSPORTER 63C, ISOFORM F"/>
    <property type="match status" value="1"/>
</dbReference>
<dbReference type="AlphaFoldDB" id="A0A5J4VXA6"/>
<accession>A0A5J4VXA6</accession>
<dbReference type="InterPro" id="IPR027469">
    <property type="entry name" value="Cation_efflux_TMD_sf"/>
</dbReference>
<keyword evidence="6 9" id="KW-1133">Transmembrane helix</keyword>
<protein>
    <submittedName>
        <fullName evidence="12">Zinc transporter</fullName>
    </submittedName>
</protein>
<dbReference type="InterPro" id="IPR036837">
    <property type="entry name" value="Cation_efflux_CTD_sf"/>
</dbReference>
<dbReference type="Gene3D" id="1.20.1510.10">
    <property type="entry name" value="Cation efflux protein transmembrane domain"/>
    <property type="match status" value="2"/>
</dbReference>
<dbReference type="GO" id="GO:0005385">
    <property type="term" value="F:zinc ion transmembrane transporter activity"/>
    <property type="evidence" value="ECO:0007669"/>
    <property type="project" value="TreeGrafter"/>
</dbReference>
<feature type="domain" description="Cation efflux protein transmembrane" evidence="10">
    <location>
        <begin position="12"/>
        <end position="275"/>
    </location>
</feature>
<feature type="compositionally biased region" description="Low complexity" evidence="8">
    <location>
        <begin position="185"/>
        <end position="196"/>
    </location>
</feature>
<comment type="caution">
    <text evidence="12">The sequence shown here is derived from an EMBL/GenBank/DDBJ whole genome shotgun (WGS) entry which is preliminary data.</text>
</comment>
<keyword evidence="4 9" id="KW-0812">Transmembrane</keyword>
<feature type="domain" description="Cation efflux protein cytoplasmic" evidence="11">
    <location>
        <begin position="279"/>
        <end position="351"/>
    </location>
</feature>
<keyword evidence="7 9" id="KW-0472">Membrane</keyword>
<evidence type="ECO:0000256" key="9">
    <source>
        <dbReference type="SAM" id="Phobius"/>
    </source>
</evidence>
<gene>
    <name evidence="12" type="ORF">EZS28_017552</name>
</gene>
<dbReference type="EMBL" id="SNRW01004591">
    <property type="protein sequence ID" value="KAA6386919.1"/>
    <property type="molecule type" value="Genomic_DNA"/>
</dbReference>
<dbReference type="Pfam" id="PF01545">
    <property type="entry name" value="Cation_efflux"/>
    <property type="match status" value="1"/>
</dbReference>
<feature type="transmembrane region" description="Helical" evidence="9">
    <location>
        <begin position="111"/>
        <end position="132"/>
    </location>
</feature>
<evidence type="ECO:0000313" key="12">
    <source>
        <dbReference type="EMBL" id="KAA6386919.1"/>
    </source>
</evidence>
<proteinExistence type="inferred from homology"/>
<evidence type="ECO:0000259" key="11">
    <source>
        <dbReference type="Pfam" id="PF16916"/>
    </source>
</evidence>
<comment type="similarity">
    <text evidence="2">Belongs to the cation diffusion facilitator (CDF) transporter (TC 2.A.4) family. SLC30A subfamily.</text>
</comment>
<evidence type="ECO:0000256" key="2">
    <source>
        <dbReference type="ARBA" id="ARBA00008873"/>
    </source>
</evidence>
<feature type="transmembrane region" description="Helical" evidence="9">
    <location>
        <begin position="77"/>
        <end position="99"/>
    </location>
</feature>
<evidence type="ECO:0000259" key="10">
    <source>
        <dbReference type="Pfam" id="PF01545"/>
    </source>
</evidence>
<feature type="transmembrane region" description="Helical" evidence="9">
    <location>
        <begin position="12"/>
        <end position="34"/>
    </location>
</feature>
<evidence type="ECO:0000256" key="7">
    <source>
        <dbReference type="ARBA" id="ARBA00023136"/>
    </source>
</evidence>
<reference evidence="12 13" key="1">
    <citation type="submission" date="2019-03" db="EMBL/GenBank/DDBJ databases">
        <title>Single cell metagenomics reveals metabolic interactions within the superorganism composed of flagellate Streblomastix strix and complex community of Bacteroidetes bacteria on its surface.</title>
        <authorList>
            <person name="Treitli S.C."/>
            <person name="Kolisko M."/>
            <person name="Husnik F."/>
            <person name="Keeling P."/>
            <person name="Hampl V."/>
        </authorList>
    </citation>
    <scope>NUCLEOTIDE SEQUENCE [LARGE SCALE GENOMIC DNA]</scope>
    <source>
        <strain evidence="12">ST1C</strain>
    </source>
</reference>
<dbReference type="OrthoDB" id="9944568at2759"/>
<dbReference type="Proteomes" id="UP000324800">
    <property type="component" value="Unassembled WGS sequence"/>
</dbReference>
<evidence type="ECO:0000256" key="3">
    <source>
        <dbReference type="ARBA" id="ARBA00022448"/>
    </source>
</evidence>
<comment type="subcellular location">
    <subcellularLocation>
        <location evidence="1">Membrane</location>
        <topology evidence="1">Multi-pass membrane protein</topology>
    </subcellularLocation>
</comment>
<sequence>MHFDNTSSRVLSVIIITFLYFLVELVVGCVTRSVALLSDAVHMLSDLVSQIIGFIFVQISKKGSTNKMSFGFQRSEVLGSLLNSSFLLTLVVLIIFEALGRFFGNPEVTNIILLIIVASIGLLVNIICLLILKDVDDGHGHSHSHSHGHEQGNNTVSSTTLSSPSDLSSSLTQSSQDINKPTQLQSVSEQVNNSSNGDQMGKKKKKKMNMNIQGIFVHMIGDALGSVGVMISAFIILFGKFSWRFYFDPACSLVVCMLILRSAIPLVIRSSKILLLSSPSSIDHIEILKAIEKCHGVGSIHAFHIWELVSPKIYASCHIRVKPGYDFSTTVIQVKSVFHKYNIHNSTVQPEFESASQECQSSCIKSICPHSREMEKLGMNSKDLNDKQSIQKSAC</sequence>
<keyword evidence="3" id="KW-0813">Transport</keyword>
<evidence type="ECO:0000256" key="1">
    <source>
        <dbReference type="ARBA" id="ARBA00004141"/>
    </source>
</evidence>
<dbReference type="Pfam" id="PF16916">
    <property type="entry name" value="ZT_dimer"/>
    <property type="match status" value="1"/>
</dbReference>
<evidence type="ECO:0000256" key="4">
    <source>
        <dbReference type="ARBA" id="ARBA00022692"/>
    </source>
</evidence>
<evidence type="ECO:0000256" key="8">
    <source>
        <dbReference type="SAM" id="MobiDB-lite"/>
    </source>
</evidence>
<evidence type="ECO:0000256" key="6">
    <source>
        <dbReference type="ARBA" id="ARBA00022989"/>
    </source>
</evidence>
<dbReference type="SUPFAM" id="SSF160240">
    <property type="entry name" value="Cation efflux protein cytoplasmic domain-like"/>
    <property type="match status" value="1"/>
</dbReference>
<keyword evidence="5" id="KW-0862">Zinc</keyword>
<dbReference type="PANTHER" id="PTHR45820">
    <property type="entry name" value="FI23527P1"/>
    <property type="match status" value="1"/>
</dbReference>
<evidence type="ECO:0000256" key="5">
    <source>
        <dbReference type="ARBA" id="ARBA00022833"/>
    </source>
</evidence>